<proteinExistence type="predicted"/>
<feature type="compositionally biased region" description="Polar residues" evidence="1">
    <location>
        <begin position="177"/>
        <end position="192"/>
    </location>
</feature>
<evidence type="ECO:0000313" key="3">
    <source>
        <dbReference type="Proteomes" id="UP000524492"/>
    </source>
</evidence>
<keyword evidence="3" id="KW-1185">Reference proteome</keyword>
<organism evidence="2 3">
    <name type="scientific">Rhizobium aethiopicum</name>
    <dbReference type="NCBI Taxonomy" id="1138170"/>
    <lineage>
        <taxon>Bacteria</taxon>
        <taxon>Pseudomonadati</taxon>
        <taxon>Pseudomonadota</taxon>
        <taxon>Alphaproteobacteria</taxon>
        <taxon>Hyphomicrobiales</taxon>
        <taxon>Rhizobiaceae</taxon>
        <taxon>Rhizobium/Agrobacterium group</taxon>
        <taxon>Rhizobium</taxon>
    </lineage>
</organism>
<feature type="region of interest" description="Disordered" evidence="1">
    <location>
        <begin position="163"/>
        <end position="200"/>
    </location>
</feature>
<name>A0A7W6MJJ2_9HYPH</name>
<feature type="compositionally biased region" description="Basic and acidic residues" evidence="1">
    <location>
        <begin position="1"/>
        <end position="11"/>
    </location>
</feature>
<evidence type="ECO:0000256" key="1">
    <source>
        <dbReference type="SAM" id="MobiDB-lite"/>
    </source>
</evidence>
<dbReference type="Proteomes" id="UP000524492">
    <property type="component" value="Unassembled WGS sequence"/>
</dbReference>
<gene>
    <name evidence="2" type="ORF">GGD53_003809</name>
</gene>
<evidence type="ECO:0000313" key="2">
    <source>
        <dbReference type="EMBL" id="MBB4193642.1"/>
    </source>
</evidence>
<sequence>MAEFNPRDKSRTSAGKTRSLVRKHTAPPSGSNDSSLRWQWLTIQLLESAAFTSLSANASRAFFRIIIEHTAHAALENGKLVVTHAQFVSYGVTGEYVADALDELEYKGLIKVRRGRAGSGVAHPNLFTLTFVGDHEGAPPTNDWQRCQAERCRKWSEMDRKLAADKRGRVGRKKKNATSGIRNSPASGSRNSPRLVRSRGAGIGNDFNAPTNFGIPQCYIDLGEEYLMSPQDDQTRSWWRGCLLPACLVSRNLARVSASLTMFEALQPGECMAMGTFRALGAAATMAALAGCVDHANAPVLLPIGVPVNPPAVAQGICVTDGNAMYDEAKKQYDLRAQLTGYAEADALEAETTARGAAHRQYVACLSAQGYRALYAN</sequence>
<dbReference type="EMBL" id="JACIFV010000013">
    <property type="protein sequence ID" value="MBB4193642.1"/>
    <property type="molecule type" value="Genomic_DNA"/>
</dbReference>
<protein>
    <submittedName>
        <fullName evidence="2">Uncharacterized protein</fullName>
    </submittedName>
</protein>
<reference evidence="2 3" key="1">
    <citation type="submission" date="2020-08" db="EMBL/GenBank/DDBJ databases">
        <title>Genomic Encyclopedia of Type Strains, Phase IV (KMG-V): Genome sequencing to study the core and pangenomes of soil and plant-associated prokaryotes.</title>
        <authorList>
            <person name="Whitman W."/>
        </authorList>
    </citation>
    <scope>NUCLEOTIDE SEQUENCE [LARGE SCALE GENOMIC DNA]</scope>
    <source>
        <strain evidence="2 3">SEMIA 4074</strain>
    </source>
</reference>
<dbReference type="AlphaFoldDB" id="A0A7W6MJJ2"/>
<accession>A0A7W6MJJ2</accession>
<comment type="caution">
    <text evidence="2">The sequence shown here is derived from an EMBL/GenBank/DDBJ whole genome shotgun (WGS) entry which is preliminary data.</text>
</comment>
<feature type="region of interest" description="Disordered" evidence="1">
    <location>
        <begin position="1"/>
        <end position="34"/>
    </location>
</feature>